<dbReference type="GO" id="GO:0022904">
    <property type="term" value="P:respiratory electron transport chain"/>
    <property type="evidence" value="ECO:0007669"/>
    <property type="project" value="InterPro"/>
</dbReference>
<evidence type="ECO:0000256" key="5">
    <source>
        <dbReference type="ARBA" id="ARBA00022617"/>
    </source>
</evidence>
<feature type="region of interest" description="Disordered" evidence="13">
    <location>
        <begin position="183"/>
        <end position="207"/>
    </location>
</feature>
<comment type="cofactor">
    <cofactor evidence="1">
        <name>heme b</name>
        <dbReference type="ChEBI" id="CHEBI:60344"/>
    </cofactor>
</comment>
<dbReference type="PANTHER" id="PTHR30529:SF1">
    <property type="entry name" value="CYTOCHROME B561 HOMOLOG 2"/>
    <property type="match status" value="1"/>
</dbReference>
<dbReference type="EMBL" id="MOEC01000009">
    <property type="protein sequence ID" value="OIS93481.1"/>
    <property type="molecule type" value="Genomic_DNA"/>
</dbReference>
<keyword evidence="4" id="KW-1003">Cell membrane</keyword>
<evidence type="ECO:0000313" key="17">
    <source>
        <dbReference type="Proteomes" id="UP000182985"/>
    </source>
</evidence>
<gene>
    <name evidence="16" type="ORF">BLA27_11045</name>
</gene>
<keyword evidence="8" id="KW-0249">Electron transport</keyword>
<dbReference type="GO" id="GO:0009055">
    <property type="term" value="F:electron transfer activity"/>
    <property type="evidence" value="ECO:0007669"/>
    <property type="project" value="InterPro"/>
</dbReference>
<reference evidence="16 17" key="1">
    <citation type="submission" date="2016-10" db="EMBL/GenBank/DDBJ databases">
        <title>The Draft Genome Sequence of the Potato Rhizosphere Bacteria Ochrobactrum sp. IPA7.2.</title>
        <authorList>
            <person name="Gogoleva N.E."/>
            <person name="Khlopko Y.A."/>
            <person name="Burygin G.L."/>
            <person name="Plotnikov A.O."/>
        </authorList>
    </citation>
    <scope>NUCLEOTIDE SEQUENCE [LARGE SCALE GENOMIC DNA]</scope>
    <source>
        <strain evidence="16 17">IPA7.2</strain>
    </source>
</reference>
<keyword evidence="5" id="KW-0349">Heme</keyword>
<protein>
    <recommendedName>
        <fullName evidence="15">Cytochrome b561 bacterial/Ni-hydrogenase domain-containing protein</fullName>
    </recommendedName>
</protein>
<dbReference type="InterPro" id="IPR011577">
    <property type="entry name" value="Cyt_b561_bac/Ni-Hgenase"/>
</dbReference>
<evidence type="ECO:0000256" key="12">
    <source>
        <dbReference type="ARBA" id="ARBA00037975"/>
    </source>
</evidence>
<evidence type="ECO:0000256" key="8">
    <source>
        <dbReference type="ARBA" id="ARBA00022982"/>
    </source>
</evidence>
<evidence type="ECO:0000256" key="11">
    <source>
        <dbReference type="ARBA" id="ARBA00023136"/>
    </source>
</evidence>
<evidence type="ECO:0000256" key="10">
    <source>
        <dbReference type="ARBA" id="ARBA00023004"/>
    </source>
</evidence>
<comment type="subcellular location">
    <subcellularLocation>
        <location evidence="2">Cell membrane</location>
        <topology evidence="2">Multi-pass membrane protein</topology>
    </subcellularLocation>
</comment>
<evidence type="ECO:0000313" key="16">
    <source>
        <dbReference type="EMBL" id="OIS93481.1"/>
    </source>
</evidence>
<evidence type="ECO:0000256" key="2">
    <source>
        <dbReference type="ARBA" id="ARBA00004651"/>
    </source>
</evidence>
<keyword evidence="3" id="KW-0813">Transport</keyword>
<accession>A0A1J6HM06</accession>
<dbReference type="Proteomes" id="UP000182985">
    <property type="component" value="Unassembled WGS sequence"/>
</dbReference>
<dbReference type="GO" id="GO:0046872">
    <property type="term" value="F:metal ion binding"/>
    <property type="evidence" value="ECO:0007669"/>
    <property type="project" value="UniProtKB-KW"/>
</dbReference>
<organism evidence="16 17">
    <name type="scientific">Brucella cytisi</name>
    <dbReference type="NCBI Taxonomy" id="407152"/>
    <lineage>
        <taxon>Bacteria</taxon>
        <taxon>Pseudomonadati</taxon>
        <taxon>Pseudomonadota</taxon>
        <taxon>Alphaproteobacteria</taxon>
        <taxon>Hyphomicrobiales</taxon>
        <taxon>Brucellaceae</taxon>
        <taxon>Brucella/Ochrobactrum group</taxon>
        <taxon>Brucella</taxon>
    </lineage>
</organism>
<feature type="transmembrane region" description="Helical" evidence="14">
    <location>
        <begin position="142"/>
        <end position="166"/>
    </location>
</feature>
<dbReference type="OrthoDB" id="1247465at2"/>
<keyword evidence="10" id="KW-0408">Iron</keyword>
<keyword evidence="11 14" id="KW-0472">Membrane</keyword>
<comment type="similarity">
    <text evidence="12">Belongs to the cytochrome b561 family.</text>
</comment>
<keyword evidence="9 14" id="KW-1133">Transmembrane helix</keyword>
<evidence type="ECO:0000256" key="9">
    <source>
        <dbReference type="ARBA" id="ARBA00022989"/>
    </source>
</evidence>
<evidence type="ECO:0000256" key="1">
    <source>
        <dbReference type="ARBA" id="ARBA00001970"/>
    </source>
</evidence>
<evidence type="ECO:0000259" key="15">
    <source>
        <dbReference type="Pfam" id="PF01292"/>
    </source>
</evidence>
<evidence type="ECO:0000256" key="13">
    <source>
        <dbReference type="SAM" id="MobiDB-lite"/>
    </source>
</evidence>
<evidence type="ECO:0000256" key="7">
    <source>
        <dbReference type="ARBA" id="ARBA00022723"/>
    </source>
</evidence>
<proteinExistence type="inferred from homology"/>
<dbReference type="AlphaFoldDB" id="A0A1J6HM06"/>
<feature type="compositionally biased region" description="Polar residues" evidence="13">
    <location>
        <begin position="184"/>
        <end position="193"/>
    </location>
</feature>
<evidence type="ECO:0000256" key="3">
    <source>
        <dbReference type="ARBA" id="ARBA00022448"/>
    </source>
</evidence>
<feature type="transmembrane region" description="Helical" evidence="14">
    <location>
        <begin position="95"/>
        <end position="122"/>
    </location>
</feature>
<feature type="domain" description="Cytochrome b561 bacterial/Ni-hydrogenase" evidence="15">
    <location>
        <begin position="9"/>
        <end position="180"/>
    </location>
</feature>
<dbReference type="GO" id="GO:0005886">
    <property type="term" value="C:plasma membrane"/>
    <property type="evidence" value="ECO:0007669"/>
    <property type="project" value="UniProtKB-SubCell"/>
</dbReference>
<dbReference type="GO" id="GO:0020037">
    <property type="term" value="F:heme binding"/>
    <property type="evidence" value="ECO:0007669"/>
    <property type="project" value="TreeGrafter"/>
</dbReference>
<evidence type="ECO:0000256" key="4">
    <source>
        <dbReference type="ARBA" id="ARBA00022475"/>
    </source>
</evidence>
<keyword evidence="7" id="KW-0479">Metal-binding</keyword>
<feature type="transmembrane region" description="Helical" evidence="14">
    <location>
        <begin position="12"/>
        <end position="33"/>
    </location>
</feature>
<dbReference type="InterPro" id="IPR016174">
    <property type="entry name" value="Di-haem_cyt_TM"/>
</dbReference>
<comment type="caution">
    <text evidence="16">The sequence shown here is derived from an EMBL/GenBank/DDBJ whole genome shotgun (WGS) entry which is preliminary data.</text>
</comment>
<name>A0A1J6HM06_9HYPH</name>
<keyword evidence="17" id="KW-1185">Reference proteome</keyword>
<feature type="transmembrane region" description="Helical" evidence="14">
    <location>
        <begin position="53"/>
        <end position="74"/>
    </location>
</feature>
<evidence type="ECO:0000256" key="14">
    <source>
        <dbReference type="SAM" id="Phobius"/>
    </source>
</evidence>
<keyword evidence="6 14" id="KW-0812">Transmembrane</keyword>
<evidence type="ECO:0000256" key="6">
    <source>
        <dbReference type="ARBA" id="ARBA00022692"/>
    </source>
</evidence>
<dbReference type="Pfam" id="PF01292">
    <property type="entry name" value="Ni_hydr_CYTB"/>
    <property type="match status" value="1"/>
</dbReference>
<dbReference type="SUPFAM" id="SSF81342">
    <property type="entry name" value="Transmembrane di-heme cytochromes"/>
    <property type="match status" value="1"/>
</dbReference>
<dbReference type="PANTHER" id="PTHR30529">
    <property type="entry name" value="CYTOCHROME B561"/>
    <property type="match status" value="1"/>
</dbReference>
<dbReference type="InterPro" id="IPR052168">
    <property type="entry name" value="Cytochrome_b561_oxidase"/>
</dbReference>
<sequence>MWRNTETTYGFVAQLLHWLIAGLFILQIGLGFLTQATGSDPALQFRLYQWHKSLGFAILSLALGRMLWFATSIHPVPYKNTNRLEVLLAGGAHRILLAMTILVPLTGWAVVSSSPLGIPSYVFDLFVMPNLPLNVSEADEAFWAWLHTAFVYGAIVVVALHVIAALHHHLIRHDGTLRRMASVPSRSSKNAAMSRSHRNKSLKKDRE</sequence>